<evidence type="ECO:0000313" key="3">
    <source>
        <dbReference type="EMBL" id="CEK92721.1"/>
    </source>
</evidence>
<feature type="region of interest" description="Disordered" evidence="1">
    <location>
        <begin position="1"/>
        <end position="20"/>
    </location>
</feature>
<accession>A0A0B7BK65</accession>
<feature type="compositionally biased region" description="Polar residues" evidence="1">
    <location>
        <begin position="1"/>
        <end position="10"/>
    </location>
</feature>
<proteinExistence type="predicted"/>
<feature type="compositionally biased region" description="Basic and acidic residues" evidence="1">
    <location>
        <begin position="11"/>
        <end position="20"/>
    </location>
</feature>
<evidence type="ECO:0000313" key="2">
    <source>
        <dbReference type="EMBL" id="CEK92720.1"/>
    </source>
</evidence>
<gene>
    <name evidence="3" type="primary">ORF189819</name>
    <name evidence="2" type="synonym">ORF189818</name>
</gene>
<protein>
    <submittedName>
        <fullName evidence="3">Uncharacterized protein</fullName>
    </submittedName>
</protein>
<organism evidence="3">
    <name type="scientific">Arion vulgaris</name>
    <dbReference type="NCBI Taxonomy" id="1028688"/>
    <lineage>
        <taxon>Eukaryota</taxon>
        <taxon>Metazoa</taxon>
        <taxon>Spiralia</taxon>
        <taxon>Lophotrochozoa</taxon>
        <taxon>Mollusca</taxon>
        <taxon>Gastropoda</taxon>
        <taxon>Heterobranchia</taxon>
        <taxon>Euthyneura</taxon>
        <taxon>Panpulmonata</taxon>
        <taxon>Eupulmonata</taxon>
        <taxon>Stylommatophora</taxon>
        <taxon>Helicina</taxon>
        <taxon>Arionoidea</taxon>
        <taxon>Arionidae</taxon>
        <taxon>Arion</taxon>
    </lineage>
</organism>
<sequence length="89" mass="10197">MSQIGSVSSTRVEDFVETPTRHAKDEAVDSLKTNWYRSPASLTMTRDYIDCFSVTQTFFSRNPPHGDEARTCSLCFLMFESFFILDTLL</sequence>
<dbReference type="AlphaFoldDB" id="A0A0B7BK65"/>
<dbReference type="EMBL" id="HACG01045855">
    <property type="protein sequence ID" value="CEK92720.1"/>
    <property type="molecule type" value="Transcribed_RNA"/>
</dbReference>
<dbReference type="EMBL" id="HACG01045856">
    <property type="protein sequence ID" value="CEK92721.1"/>
    <property type="molecule type" value="Transcribed_RNA"/>
</dbReference>
<reference evidence="3" key="1">
    <citation type="submission" date="2014-12" db="EMBL/GenBank/DDBJ databases">
        <title>Insight into the proteome of Arion vulgaris.</title>
        <authorList>
            <person name="Aradska J."/>
            <person name="Bulat T."/>
            <person name="Smidak R."/>
            <person name="Sarate P."/>
            <person name="Gangsoo J."/>
            <person name="Sialana F."/>
            <person name="Bilban M."/>
            <person name="Lubec G."/>
        </authorList>
    </citation>
    <scope>NUCLEOTIDE SEQUENCE</scope>
    <source>
        <tissue evidence="3">Skin</tissue>
    </source>
</reference>
<evidence type="ECO:0000256" key="1">
    <source>
        <dbReference type="SAM" id="MobiDB-lite"/>
    </source>
</evidence>
<name>A0A0B7BK65_9EUPU</name>